<feature type="compositionally biased region" description="Polar residues" evidence="1">
    <location>
        <begin position="96"/>
        <end position="105"/>
    </location>
</feature>
<evidence type="ECO:0000256" key="1">
    <source>
        <dbReference type="SAM" id="MobiDB-lite"/>
    </source>
</evidence>
<keyword evidence="2" id="KW-1133">Transmembrane helix</keyword>
<organism evidence="3 4">
    <name type="scientific">Pseudomaricurvus hydrocarbonicus</name>
    <dbReference type="NCBI Taxonomy" id="1470433"/>
    <lineage>
        <taxon>Bacteria</taxon>
        <taxon>Pseudomonadati</taxon>
        <taxon>Pseudomonadota</taxon>
        <taxon>Gammaproteobacteria</taxon>
        <taxon>Cellvibrionales</taxon>
        <taxon>Cellvibrionaceae</taxon>
        <taxon>Pseudomaricurvus</taxon>
    </lineage>
</organism>
<feature type="region of interest" description="Disordered" evidence="1">
    <location>
        <begin position="96"/>
        <end position="132"/>
    </location>
</feature>
<feature type="region of interest" description="Disordered" evidence="1">
    <location>
        <begin position="55"/>
        <end position="74"/>
    </location>
</feature>
<name>A0A9E5T1H3_9GAMM</name>
<dbReference type="Proteomes" id="UP000787472">
    <property type="component" value="Unassembled WGS sequence"/>
</dbReference>
<feature type="compositionally biased region" description="Low complexity" evidence="1">
    <location>
        <begin position="114"/>
        <end position="132"/>
    </location>
</feature>
<evidence type="ECO:0000256" key="2">
    <source>
        <dbReference type="SAM" id="Phobius"/>
    </source>
</evidence>
<protein>
    <submittedName>
        <fullName evidence="3">Uncharacterized protein</fullName>
    </submittedName>
</protein>
<evidence type="ECO:0000313" key="4">
    <source>
        <dbReference type="Proteomes" id="UP000787472"/>
    </source>
</evidence>
<dbReference type="EMBL" id="JAAONZ010000017">
    <property type="protein sequence ID" value="NHO67440.1"/>
    <property type="molecule type" value="Genomic_DNA"/>
</dbReference>
<keyword evidence="4" id="KW-1185">Reference proteome</keyword>
<keyword evidence="2" id="KW-0472">Membrane</keyword>
<proteinExistence type="predicted"/>
<gene>
    <name evidence="3" type="ORF">G8770_17995</name>
</gene>
<keyword evidence="2" id="KW-0812">Transmembrane</keyword>
<comment type="caution">
    <text evidence="3">The sequence shown here is derived from an EMBL/GenBank/DDBJ whole genome shotgun (WGS) entry which is preliminary data.</text>
</comment>
<reference evidence="3" key="1">
    <citation type="submission" date="2020-03" db="EMBL/GenBank/DDBJ databases">
        <authorList>
            <person name="Guo F."/>
        </authorList>
    </citation>
    <scope>NUCLEOTIDE SEQUENCE</scope>
    <source>
        <strain evidence="3">JCM 30134</strain>
    </source>
</reference>
<evidence type="ECO:0000313" key="3">
    <source>
        <dbReference type="EMBL" id="NHO67440.1"/>
    </source>
</evidence>
<sequence length="272" mass="29777">MNAVIRLASMIMGVGLGLMLLAVIGLGVFNAGKISEREKPVVKAQIEDSLLGDPVGFDDSRYNGVQQPTAEPEHTVSAATQVKKLPASNWVSLNSSGSARIQSSQDENKRVEVKSSTSNSNASSYSKAASNNTAALKKKAATEYRKHQQVYAALQKTCNNWTGWYNRDRTQSAAFQMNVSCKDAANYSAKHLNVRVTPNHVVLNSPANTSRSGNRAILIGDEANHEANAYCESLEREKRAIRAKRRAGYTASEDNYLRARLRKVSELINENC</sequence>
<dbReference type="RefSeq" id="WP_167190155.1">
    <property type="nucleotide sequence ID" value="NZ_JAAONZ010000017.1"/>
</dbReference>
<accession>A0A9E5T1H3</accession>
<dbReference type="AlphaFoldDB" id="A0A9E5T1H3"/>
<feature type="transmembrane region" description="Helical" evidence="2">
    <location>
        <begin position="6"/>
        <end position="29"/>
    </location>
</feature>